<comment type="caution">
    <text evidence="2">The sequence shown here is derived from an EMBL/GenBank/DDBJ whole genome shotgun (WGS) entry which is preliminary data.</text>
</comment>
<keyword evidence="3" id="KW-1185">Reference proteome</keyword>
<gene>
    <name evidence="2" type="ORF">EYF80_013481</name>
</gene>
<evidence type="ECO:0000313" key="2">
    <source>
        <dbReference type="EMBL" id="TNN76193.1"/>
    </source>
</evidence>
<accession>A0A4Z2IGD4</accession>
<proteinExistence type="predicted"/>
<sequence length="125" mass="13227">MLLTSELQPPQLEGDQAVADLHDVHQSVEVVGGEDEAVARGVVAPAAEQQVSTQAVLQRAQFDRSGVGRDEHGAAEDGIERRGEDGREDGLNEEHGGVWSTRVKDSSIGVDSRASVVRELSTTAG</sequence>
<dbReference type="EMBL" id="SRLO01000095">
    <property type="protein sequence ID" value="TNN76193.1"/>
    <property type="molecule type" value="Genomic_DNA"/>
</dbReference>
<feature type="region of interest" description="Disordered" evidence="1">
    <location>
        <begin position="63"/>
        <end position="110"/>
    </location>
</feature>
<dbReference type="AlphaFoldDB" id="A0A4Z2IGD4"/>
<reference evidence="2 3" key="1">
    <citation type="submission" date="2019-03" db="EMBL/GenBank/DDBJ databases">
        <title>First draft genome of Liparis tanakae, snailfish: a comprehensive survey of snailfish specific genes.</title>
        <authorList>
            <person name="Kim W."/>
            <person name="Song I."/>
            <person name="Jeong J.-H."/>
            <person name="Kim D."/>
            <person name="Kim S."/>
            <person name="Ryu S."/>
            <person name="Song J.Y."/>
            <person name="Lee S.K."/>
        </authorList>
    </citation>
    <scope>NUCLEOTIDE SEQUENCE [LARGE SCALE GENOMIC DNA]</scope>
    <source>
        <tissue evidence="2">Muscle</tissue>
    </source>
</reference>
<protein>
    <submittedName>
        <fullName evidence="2">Uncharacterized protein</fullName>
    </submittedName>
</protein>
<organism evidence="2 3">
    <name type="scientific">Liparis tanakae</name>
    <name type="common">Tanaka's snailfish</name>
    <dbReference type="NCBI Taxonomy" id="230148"/>
    <lineage>
        <taxon>Eukaryota</taxon>
        <taxon>Metazoa</taxon>
        <taxon>Chordata</taxon>
        <taxon>Craniata</taxon>
        <taxon>Vertebrata</taxon>
        <taxon>Euteleostomi</taxon>
        <taxon>Actinopterygii</taxon>
        <taxon>Neopterygii</taxon>
        <taxon>Teleostei</taxon>
        <taxon>Neoteleostei</taxon>
        <taxon>Acanthomorphata</taxon>
        <taxon>Eupercaria</taxon>
        <taxon>Perciformes</taxon>
        <taxon>Cottioidei</taxon>
        <taxon>Cottales</taxon>
        <taxon>Liparidae</taxon>
        <taxon>Liparis</taxon>
    </lineage>
</organism>
<feature type="compositionally biased region" description="Basic and acidic residues" evidence="1">
    <location>
        <begin position="66"/>
        <end position="96"/>
    </location>
</feature>
<name>A0A4Z2IGD4_9TELE</name>
<evidence type="ECO:0000313" key="3">
    <source>
        <dbReference type="Proteomes" id="UP000314294"/>
    </source>
</evidence>
<dbReference type="Proteomes" id="UP000314294">
    <property type="component" value="Unassembled WGS sequence"/>
</dbReference>
<evidence type="ECO:0000256" key="1">
    <source>
        <dbReference type="SAM" id="MobiDB-lite"/>
    </source>
</evidence>